<reference evidence="9 10" key="1">
    <citation type="submission" date="2018-02" db="EMBL/GenBank/DDBJ databases">
        <title>Insights into the biology of acidophilic members of the Acidiferrobacteraceae family derived from comparative genomic analyses.</title>
        <authorList>
            <person name="Issotta F."/>
            <person name="Thyssen C."/>
            <person name="Mena C."/>
            <person name="Moya A."/>
            <person name="Bellenberg S."/>
            <person name="Sproer C."/>
            <person name="Covarrubias P.C."/>
            <person name="Sand W."/>
            <person name="Quatrini R."/>
            <person name="Vera M."/>
        </authorList>
    </citation>
    <scope>NUCLEOTIDE SEQUENCE [LARGE SCALE GENOMIC DNA]</scope>
    <source>
        <strain evidence="10">m-1</strain>
    </source>
</reference>
<feature type="domain" description="MacB-like periplasmic core" evidence="8">
    <location>
        <begin position="111"/>
        <end position="232"/>
    </location>
</feature>
<evidence type="ECO:0000256" key="3">
    <source>
        <dbReference type="ARBA" id="ARBA00022692"/>
    </source>
</evidence>
<evidence type="ECO:0000313" key="9">
    <source>
        <dbReference type="EMBL" id="RCN59426.1"/>
    </source>
</evidence>
<feature type="transmembrane region" description="Helical" evidence="6">
    <location>
        <begin position="26"/>
        <end position="48"/>
    </location>
</feature>
<organism evidence="9 10">
    <name type="scientific">Acidiferrobacter thiooxydans</name>
    <dbReference type="NCBI Taxonomy" id="163359"/>
    <lineage>
        <taxon>Bacteria</taxon>
        <taxon>Pseudomonadati</taxon>
        <taxon>Pseudomonadota</taxon>
        <taxon>Gammaproteobacteria</taxon>
        <taxon>Acidiferrobacterales</taxon>
        <taxon>Acidiferrobacteraceae</taxon>
        <taxon>Acidiferrobacter</taxon>
    </lineage>
</organism>
<feature type="transmembrane region" description="Helical" evidence="6">
    <location>
        <begin position="378"/>
        <end position="411"/>
    </location>
</feature>
<evidence type="ECO:0000256" key="1">
    <source>
        <dbReference type="ARBA" id="ARBA00004651"/>
    </source>
</evidence>
<protein>
    <recommendedName>
        <fullName evidence="11">ABC3 transporter permease protein domain-containing protein</fullName>
    </recommendedName>
</protein>
<feature type="transmembrane region" description="Helical" evidence="6">
    <location>
        <begin position="734"/>
        <end position="760"/>
    </location>
</feature>
<dbReference type="OrthoDB" id="6008773at2"/>
<evidence type="ECO:0008006" key="11">
    <source>
        <dbReference type="Google" id="ProtNLM"/>
    </source>
</evidence>
<evidence type="ECO:0000259" key="8">
    <source>
        <dbReference type="Pfam" id="PF12704"/>
    </source>
</evidence>
<dbReference type="Pfam" id="PF12704">
    <property type="entry name" value="MacB_PCD"/>
    <property type="match status" value="2"/>
</dbReference>
<proteinExistence type="predicted"/>
<keyword evidence="4 6" id="KW-1133">Transmembrane helix</keyword>
<gene>
    <name evidence="9" type="ORF">C4900_06975</name>
</gene>
<sequence>MPLGDYVDAIRCWGAGIARKPGHTAIAFFIMASAAAVNGLTLAVFYAFSWRPLPFPGPSRLVWVRTLVPAAGLWGYDASPNTWHKIKEGARHEMENSGLVSLDTNRVLLRVAGGSVSAIVRKVTPSVFSTLGIPPALGRWPARSAGHAGGPRQALISHEFWERAFGGRKSALGAELALPHHRYQVVGVLPPHRTLPFAPAAIYVPLVRPLPPFQRHNLNDYLFVRLRPSVSLHHFNLRLGRIASAMMATVPVRFRRQSQGFRLMAVPMHDAMLHLQGVASLRWIFLVAGLFVWVLAVVNLTHHALVRGRAELHETAVRRVLGATRWRLSAGLLAQQVPLALLSWGAAVPVAILEIRWFSEGILSGGLNRFLPIGLNDVVVLEMLVLTAVGLFITVIVPLWQMKATVLWGVLGEGRGRTMSRQTRRFLQSLSVSQIALAVGLLTGGLVSATSLFAALHRPLGFDPRGRVVARVLLPRTVRVQEAWYHIVHHLEQEPYVSGAAFAVTVPWSQDRIGGDFRGNGQVGYLNIDWVSRDFFRVLGIPFMSGQSFGPTNVSQSSAAVILGNEACHAFFGNGPCLSRTLRVGVETVQVAGIVVPVSWQLQPWSHTWGTAYLPTENVLASVGMESSGNVIVSLRNASAVYQKAVRDQIEDAIPGAVVLHMQRYGSLIRKSARYSSDVAQVLVVLAIGGIAITLLGVYAVQNHIRRWKMSEYHIRAVLGASSRDFRRLALRAVLWQVIPGCILGLGAGLLVGRLLGGIFYKAFSYALWIAPVSAIVVGLASSLAIGWPATNVMRALRKGAVNGNGTYMCR</sequence>
<name>A0A368HJ77_9GAMM</name>
<evidence type="ECO:0000256" key="4">
    <source>
        <dbReference type="ARBA" id="ARBA00022989"/>
    </source>
</evidence>
<dbReference type="Pfam" id="PF02687">
    <property type="entry name" value="FtsX"/>
    <property type="match status" value="1"/>
</dbReference>
<comment type="caution">
    <text evidence="9">The sequence shown here is derived from an EMBL/GenBank/DDBJ whole genome shotgun (WGS) entry which is preliminary data.</text>
</comment>
<feature type="domain" description="ABC3 transporter permease C-terminal" evidence="7">
    <location>
        <begin position="685"/>
        <end position="792"/>
    </location>
</feature>
<keyword evidence="3 6" id="KW-0812">Transmembrane</keyword>
<keyword evidence="5 6" id="KW-0472">Membrane</keyword>
<evidence type="ECO:0000256" key="6">
    <source>
        <dbReference type="SAM" id="Phobius"/>
    </source>
</evidence>
<dbReference type="GO" id="GO:0022857">
    <property type="term" value="F:transmembrane transporter activity"/>
    <property type="evidence" value="ECO:0007669"/>
    <property type="project" value="TreeGrafter"/>
</dbReference>
<dbReference type="InterPro" id="IPR025857">
    <property type="entry name" value="MacB_PCD"/>
</dbReference>
<feature type="domain" description="MacB-like periplasmic core" evidence="8">
    <location>
        <begin position="495"/>
        <end position="652"/>
    </location>
</feature>
<feature type="transmembrane region" description="Helical" evidence="6">
    <location>
        <begin position="432"/>
        <end position="456"/>
    </location>
</feature>
<feature type="transmembrane region" description="Helical" evidence="6">
    <location>
        <begin position="679"/>
        <end position="701"/>
    </location>
</feature>
<dbReference type="GO" id="GO:0005886">
    <property type="term" value="C:plasma membrane"/>
    <property type="evidence" value="ECO:0007669"/>
    <property type="project" value="UniProtKB-SubCell"/>
</dbReference>
<feature type="transmembrane region" description="Helical" evidence="6">
    <location>
        <begin position="281"/>
        <end position="300"/>
    </location>
</feature>
<dbReference type="InterPro" id="IPR050250">
    <property type="entry name" value="Macrolide_Exporter_MacB"/>
</dbReference>
<accession>A0A368HJ77</accession>
<keyword evidence="2" id="KW-1003">Cell membrane</keyword>
<dbReference type="AlphaFoldDB" id="A0A368HJ77"/>
<dbReference type="PANTHER" id="PTHR30572:SF18">
    <property type="entry name" value="ABC-TYPE MACROLIDE FAMILY EXPORT SYSTEM PERMEASE COMPONENT 2"/>
    <property type="match status" value="1"/>
</dbReference>
<dbReference type="PANTHER" id="PTHR30572">
    <property type="entry name" value="MEMBRANE COMPONENT OF TRANSPORTER-RELATED"/>
    <property type="match status" value="1"/>
</dbReference>
<dbReference type="InterPro" id="IPR003838">
    <property type="entry name" value="ABC3_permease_C"/>
</dbReference>
<evidence type="ECO:0000256" key="2">
    <source>
        <dbReference type="ARBA" id="ARBA00022475"/>
    </source>
</evidence>
<comment type="subcellular location">
    <subcellularLocation>
        <location evidence="1">Cell membrane</location>
        <topology evidence="1">Multi-pass membrane protein</topology>
    </subcellularLocation>
</comment>
<keyword evidence="10" id="KW-1185">Reference proteome</keyword>
<feature type="transmembrane region" description="Helical" evidence="6">
    <location>
        <begin position="766"/>
        <end position="788"/>
    </location>
</feature>
<evidence type="ECO:0000259" key="7">
    <source>
        <dbReference type="Pfam" id="PF02687"/>
    </source>
</evidence>
<feature type="transmembrane region" description="Helical" evidence="6">
    <location>
        <begin position="337"/>
        <end position="358"/>
    </location>
</feature>
<dbReference type="EMBL" id="PSYR01000001">
    <property type="protein sequence ID" value="RCN59426.1"/>
    <property type="molecule type" value="Genomic_DNA"/>
</dbReference>
<evidence type="ECO:0000313" key="10">
    <source>
        <dbReference type="Proteomes" id="UP000253250"/>
    </source>
</evidence>
<evidence type="ECO:0000256" key="5">
    <source>
        <dbReference type="ARBA" id="ARBA00023136"/>
    </source>
</evidence>
<dbReference type="Proteomes" id="UP000253250">
    <property type="component" value="Unassembled WGS sequence"/>
</dbReference>